<dbReference type="PANTHER" id="PTHR37166">
    <property type="entry name" value="PROTEIN FLAG"/>
    <property type="match status" value="1"/>
</dbReference>
<reference evidence="1 2" key="1">
    <citation type="submission" date="2014-06" db="EMBL/GenBank/DDBJ databases">
        <title>The draft genome sequence of Idiomarina salinarum ISL-52.</title>
        <authorList>
            <person name="Du J."/>
            <person name="Shao Z."/>
        </authorList>
    </citation>
    <scope>NUCLEOTIDE SEQUENCE [LARGE SCALE GENOMIC DNA]</scope>
    <source>
        <strain evidence="1 2">ISL-52</strain>
    </source>
</reference>
<dbReference type="AlphaFoldDB" id="A0A094JEE6"/>
<dbReference type="EMBL" id="JPER01000003">
    <property type="protein sequence ID" value="KFZ30931.1"/>
    <property type="molecule type" value="Genomic_DNA"/>
</dbReference>
<dbReference type="STRING" id="435908.IDSA_07620"/>
<proteinExistence type="predicted"/>
<dbReference type="SUPFAM" id="SSF160214">
    <property type="entry name" value="FlaG-like"/>
    <property type="match status" value="1"/>
</dbReference>
<name>A0A094JEE6_9GAMM</name>
<dbReference type="RefSeq" id="WP_034775506.1">
    <property type="nucleotide sequence ID" value="NZ_JPER01000003.1"/>
</dbReference>
<sequence>MTTPINELSYNNWPAAYAASERQRVERVLQQFPVPKASAEPQQYKAAELVGPVQRVNQVMENYGLHFDLSEQAGGQVVIKLVSRDSGEVIRQIPSEEMLRISEHLDELKGLLLQQQA</sequence>
<protein>
    <recommendedName>
        <fullName evidence="3">Flagellar protein</fullName>
    </recommendedName>
</protein>
<comment type="caution">
    <text evidence="1">The sequence shown here is derived from an EMBL/GenBank/DDBJ whole genome shotgun (WGS) entry which is preliminary data.</text>
</comment>
<dbReference type="PANTHER" id="PTHR37166:SF1">
    <property type="entry name" value="PROTEIN FLAG"/>
    <property type="match status" value="1"/>
</dbReference>
<keyword evidence="2" id="KW-1185">Reference proteome</keyword>
<dbReference type="InterPro" id="IPR035924">
    <property type="entry name" value="FlaG-like_sf"/>
</dbReference>
<organism evidence="1 2">
    <name type="scientific">Pseudidiomarina salinarum</name>
    <dbReference type="NCBI Taxonomy" id="435908"/>
    <lineage>
        <taxon>Bacteria</taxon>
        <taxon>Pseudomonadati</taxon>
        <taxon>Pseudomonadota</taxon>
        <taxon>Gammaproteobacteria</taxon>
        <taxon>Alteromonadales</taxon>
        <taxon>Idiomarinaceae</taxon>
        <taxon>Pseudidiomarina</taxon>
    </lineage>
</organism>
<dbReference type="Proteomes" id="UP000054363">
    <property type="component" value="Unassembled WGS sequence"/>
</dbReference>
<gene>
    <name evidence="1" type="ORF">IDSA_07620</name>
</gene>
<dbReference type="eggNOG" id="COG1334">
    <property type="taxonomic scope" value="Bacteria"/>
</dbReference>
<dbReference type="InterPro" id="IPR005186">
    <property type="entry name" value="FlaG"/>
</dbReference>
<dbReference type="OrthoDB" id="5741693at2"/>
<evidence type="ECO:0000313" key="1">
    <source>
        <dbReference type="EMBL" id="KFZ30931.1"/>
    </source>
</evidence>
<dbReference type="Pfam" id="PF03646">
    <property type="entry name" value="FlaG"/>
    <property type="match status" value="1"/>
</dbReference>
<dbReference type="Gene3D" id="3.30.160.170">
    <property type="entry name" value="FlaG-like"/>
    <property type="match status" value="1"/>
</dbReference>
<evidence type="ECO:0000313" key="2">
    <source>
        <dbReference type="Proteomes" id="UP000054363"/>
    </source>
</evidence>
<evidence type="ECO:0008006" key="3">
    <source>
        <dbReference type="Google" id="ProtNLM"/>
    </source>
</evidence>
<accession>A0A094JEE6</accession>